<dbReference type="PANTHER" id="PTHR38436">
    <property type="entry name" value="POLYKETIDE CYCLASE SNOAL-LIKE DOMAIN"/>
    <property type="match status" value="1"/>
</dbReference>
<evidence type="ECO:0000313" key="1">
    <source>
        <dbReference type="EMBL" id="MDT0331836.1"/>
    </source>
</evidence>
<dbReference type="PANTHER" id="PTHR38436:SF1">
    <property type="entry name" value="ESTER CYCLASE"/>
    <property type="match status" value="1"/>
</dbReference>
<protein>
    <submittedName>
        <fullName evidence="1">Ester cyclase</fullName>
    </submittedName>
</protein>
<evidence type="ECO:0000313" key="2">
    <source>
        <dbReference type="Proteomes" id="UP001183390"/>
    </source>
</evidence>
<dbReference type="InterPro" id="IPR032710">
    <property type="entry name" value="NTF2-like_dom_sf"/>
</dbReference>
<organism evidence="1 2">
    <name type="scientific">Nocardiopsis lambiniae</name>
    <dbReference type="NCBI Taxonomy" id="3075539"/>
    <lineage>
        <taxon>Bacteria</taxon>
        <taxon>Bacillati</taxon>
        <taxon>Actinomycetota</taxon>
        <taxon>Actinomycetes</taxon>
        <taxon>Streptosporangiales</taxon>
        <taxon>Nocardiopsidaceae</taxon>
        <taxon>Nocardiopsis</taxon>
    </lineage>
</organism>
<reference evidence="2" key="1">
    <citation type="submission" date="2023-07" db="EMBL/GenBank/DDBJ databases">
        <title>30 novel species of actinomycetes from the DSMZ collection.</title>
        <authorList>
            <person name="Nouioui I."/>
        </authorList>
    </citation>
    <scope>NUCLEOTIDE SEQUENCE [LARGE SCALE GENOMIC DNA]</scope>
    <source>
        <strain evidence="2">DSM 44743</strain>
    </source>
</reference>
<proteinExistence type="predicted"/>
<comment type="caution">
    <text evidence="1">The sequence shown here is derived from an EMBL/GenBank/DDBJ whole genome shotgun (WGS) entry which is preliminary data.</text>
</comment>
<keyword evidence="2" id="KW-1185">Reference proteome</keyword>
<dbReference type="InterPro" id="IPR009959">
    <property type="entry name" value="Cyclase_SnoaL-like"/>
</dbReference>
<dbReference type="Gene3D" id="3.10.450.50">
    <property type="match status" value="1"/>
</dbReference>
<accession>A0ABU2MJ32</accession>
<dbReference type="Proteomes" id="UP001183390">
    <property type="component" value="Unassembled WGS sequence"/>
</dbReference>
<name>A0ABU2MJ32_9ACTN</name>
<dbReference type="SUPFAM" id="SSF54427">
    <property type="entry name" value="NTF2-like"/>
    <property type="match status" value="1"/>
</dbReference>
<dbReference type="RefSeq" id="WP_311514293.1">
    <property type="nucleotide sequence ID" value="NZ_JAVREP010000029.1"/>
</dbReference>
<gene>
    <name evidence="1" type="ORF">RM479_25805</name>
</gene>
<sequence>MGMAADIQRAYFEAIRAGDVDAVRALFHTGYEFVDEEGVTHGVDGSVEKVRVYSSAFPDMAFDIHRQLELGDVCVMEATVTATHTGTLFGVPATGRRISMEYCNVIEVRDGLIYREHDYNDNLAVMRQLGVVPAQA</sequence>
<dbReference type="EMBL" id="JAVREP010000029">
    <property type="protein sequence ID" value="MDT0331836.1"/>
    <property type="molecule type" value="Genomic_DNA"/>
</dbReference>
<dbReference type="Pfam" id="PF07366">
    <property type="entry name" value="SnoaL"/>
    <property type="match status" value="1"/>
</dbReference>